<keyword evidence="2" id="KW-0687">Ribonucleoprotein</keyword>
<dbReference type="Proteomes" id="UP000078200">
    <property type="component" value="Unassembled WGS sequence"/>
</dbReference>
<evidence type="ECO:0000313" key="3">
    <source>
        <dbReference type="EnsemblMetazoa" id="GAUT028073-PA"/>
    </source>
</evidence>
<evidence type="ECO:0000313" key="4">
    <source>
        <dbReference type="Proteomes" id="UP000078200"/>
    </source>
</evidence>
<dbReference type="InterPro" id="IPR011331">
    <property type="entry name" value="Ribosomal_eL37/eL43"/>
</dbReference>
<evidence type="ECO:0000256" key="2">
    <source>
        <dbReference type="ARBA" id="ARBA00023274"/>
    </source>
</evidence>
<dbReference type="Gene3D" id="2.20.25.30">
    <property type="match status" value="1"/>
</dbReference>
<dbReference type="GO" id="GO:0003735">
    <property type="term" value="F:structural constituent of ribosome"/>
    <property type="evidence" value="ECO:0007669"/>
    <property type="project" value="InterPro"/>
</dbReference>
<keyword evidence="4" id="KW-1185">Reference proteome</keyword>
<dbReference type="GO" id="GO:0022625">
    <property type="term" value="C:cytosolic large ribosomal subunit"/>
    <property type="evidence" value="ECO:0007669"/>
    <property type="project" value="TreeGrafter"/>
</dbReference>
<keyword evidence="1" id="KW-0689">Ribosomal protein</keyword>
<sequence length="122" mass="14726">MDNEGLTDRISYTRKNIFSKKTSNRSFSKSKILRCNLTCVRIIFLIYANEFIIRCRNRLMIEVILRLLKYWTSEHAKRSKTTGTGRMRFLKVVRRRFRNGFREVTQAKPRKSVQTKHNPYEY</sequence>
<dbReference type="AlphaFoldDB" id="A0A1A9V756"/>
<accession>A0A1A9V756</accession>
<dbReference type="GO" id="GO:0003723">
    <property type="term" value="F:RNA binding"/>
    <property type="evidence" value="ECO:0007669"/>
    <property type="project" value="TreeGrafter"/>
</dbReference>
<dbReference type="STRING" id="7395.A0A1A9V756"/>
<protein>
    <submittedName>
        <fullName evidence="3">Uncharacterized protein</fullName>
    </submittedName>
</protein>
<name>A0A1A9V756_GLOAU</name>
<dbReference type="EnsemblMetazoa" id="GAUT028073-RA">
    <property type="protein sequence ID" value="GAUT028073-PA"/>
    <property type="gene ID" value="GAUT028073"/>
</dbReference>
<dbReference type="PANTHER" id="PTHR10768:SF0">
    <property type="entry name" value="RIBOSOMAL PROTEIN L37"/>
    <property type="match status" value="1"/>
</dbReference>
<organism evidence="3 4">
    <name type="scientific">Glossina austeni</name>
    <name type="common">Savannah tsetse fly</name>
    <dbReference type="NCBI Taxonomy" id="7395"/>
    <lineage>
        <taxon>Eukaryota</taxon>
        <taxon>Metazoa</taxon>
        <taxon>Ecdysozoa</taxon>
        <taxon>Arthropoda</taxon>
        <taxon>Hexapoda</taxon>
        <taxon>Insecta</taxon>
        <taxon>Pterygota</taxon>
        <taxon>Neoptera</taxon>
        <taxon>Endopterygota</taxon>
        <taxon>Diptera</taxon>
        <taxon>Brachycera</taxon>
        <taxon>Muscomorpha</taxon>
        <taxon>Hippoboscoidea</taxon>
        <taxon>Glossinidae</taxon>
        <taxon>Glossina</taxon>
    </lineage>
</organism>
<dbReference type="PANTHER" id="PTHR10768">
    <property type="entry name" value="60S RIBOSOMAL PROTEIN L37"/>
    <property type="match status" value="1"/>
</dbReference>
<dbReference type="GO" id="GO:0006412">
    <property type="term" value="P:translation"/>
    <property type="evidence" value="ECO:0007669"/>
    <property type="project" value="InterPro"/>
</dbReference>
<dbReference type="VEuPathDB" id="VectorBase:GAUT028073"/>
<proteinExistence type="predicted"/>
<reference evidence="3" key="1">
    <citation type="submission" date="2020-05" db="UniProtKB">
        <authorList>
            <consortium name="EnsemblMetazoa"/>
        </authorList>
    </citation>
    <scope>IDENTIFICATION</scope>
    <source>
        <strain evidence="3">TTRI</strain>
    </source>
</reference>
<evidence type="ECO:0000256" key="1">
    <source>
        <dbReference type="ARBA" id="ARBA00022980"/>
    </source>
</evidence>